<accession>A0A329MMC6</accession>
<reference evidence="5 6" key="1">
    <citation type="journal article" date="2009" name="Int. J. Syst. Evol. Microbiol.">
        <title>Paenibacillus contaminans sp. nov., isolated from a contaminated laboratory plate.</title>
        <authorList>
            <person name="Chou J.H."/>
            <person name="Lee J.H."/>
            <person name="Lin M.C."/>
            <person name="Chang P.S."/>
            <person name="Arun A.B."/>
            <person name="Young C.C."/>
            <person name="Chen W.M."/>
        </authorList>
    </citation>
    <scope>NUCLEOTIDE SEQUENCE [LARGE SCALE GENOMIC DNA]</scope>
    <source>
        <strain evidence="5 6">CKOBP-6</strain>
    </source>
</reference>
<dbReference type="InterPro" id="IPR014710">
    <property type="entry name" value="RmlC-like_jellyroll"/>
</dbReference>
<keyword evidence="3" id="KW-0804">Transcription</keyword>
<comment type="caution">
    <text evidence="5">The sequence shown here is derived from an EMBL/GenBank/DDBJ whole genome shotgun (WGS) entry which is preliminary data.</text>
</comment>
<dbReference type="PANTHER" id="PTHR43280">
    <property type="entry name" value="ARAC-FAMILY TRANSCRIPTIONAL REGULATOR"/>
    <property type="match status" value="1"/>
</dbReference>
<dbReference type="InterPro" id="IPR020449">
    <property type="entry name" value="Tscrpt_reg_AraC-type_HTH"/>
</dbReference>
<dbReference type="AlphaFoldDB" id="A0A329MMC6"/>
<evidence type="ECO:0000256" key="2">
    <source>
        <dbReference type="ARBA" id="ARBA00023125"/>
    </source>
</evidence>
<dbReference type="SUPFAM" id="SSF51215">
    <property type="entry name" value="Regulatory protein AraC"/>
    <property type="match status" value="1"/>
</dbReference>
<dbReference type="PROSITE" id="PS01124">
    <property type="entry name" value="HTH_ARAC_FAMILY_2"/>
    <property type="match status" value="1"/>
</dbReference>
<dbReference type="GO" id="GO:0043565">
    <property type="term" value="F:sequence-specific DNA binding"/>
    <property type="evidence" value="ECO:0007669"/>
    <property type="project" value="InterPro"/>
</dbReference>
<dbReference type="SMART" id="SM00342">
    <property type="entry name" value="HTH_ARAC"/>
    <property type="match status" value="1"/>
</dbReference>
<evidence type="ECO:0000259" key="4">
    <source>
        <dbReference type="PROSITE" id="PS01124"/>
    </source>
</evidence>
<dbReference type="RefSeq" id="WP_113031619.1">
    <property type="nucleotide sequence ID" value="NZ_QMFB01000007.1"/>
</dbReference>
<protein>
    <recommendedName>
        <fullName evidence="4">HTH araC/xylS-type domain-containing protein</fullName>
    </recommendedName>
</protein>
<sequence length="275" mass="32595">MHTPQSIIEFFAYRMADRIVRFLHSHPEYELIYIHSGWYNYFVGVHSFTLTEGDLIILNGLSLHGPMMKDSCIRTDIRFSEADVKPLTTLPDSVDLLKPFRDFQYYRWHLDLSRRNEIEQLLLNIRRFYYVGSPDLTSYNRLRAALLELLLFVYDCSLTPMEQKGSVPVHKEIHVRKTVTYIEEHFMNDLTLDELAEGVHLSKFYLTRIFKELTGLTVFEYINKQRIKEAKLLFMSDRNRTVTEVCYKVGFKHPPNFSTAFKRLVGVTPEQFRKY</sequence>
<feature type="domain" description="HTH araC/xylS-type" evidence="4">
    <location>
        <begin position="176"/>
        <end position="275"/>
    </location>
</feature>
<organism evidence="5 6">
    <name type="scientific">Paenibacillus contaminans</name>
    <dbReference type="NCBI Taxonomy" id="450362"/>
    <lineage>
        <taxon>Bacteria</taxon>
        <taxon>Bacillati</taxon>
        <taxon>Bacillota</taxon>
        <taxon>Bacilli</taxon>
        <taxon>Bacillales</taxon>
        <taxon>Paenibacillaceae</taxon>
        <taxon>Paenibacillus</taxon>
    </lineage>
</organism>
<dbReference type="OrthoDB" id="2713997at2"/>
<keyword evidence="1" id="KW-0805">Transcription regulation</keyword>
<evidence type="ECO:0000313" key="6">
    <source>
        <dbReference type="Proteomes" id="UP000250369"/>
    </source>
</evidence>
<dbReference type="Pfam" id="PF12833">
    <property type="entry name" value="HTH_18"/>
    <property type="match status" value="1"/>
</dbReference>
<dbReference type="InterPro" id="IPR009057">
    <property type="entry name" value="Homeodomain-like_sf"/>
</dbReference>
<dbReference type="Gene3D" id="2.60.120.10">
    <property type="entry name" value="Jelly Rolls"/>
    <property type="match status" value="1"/>
</dbReference>
<dbReference type="SUPFAM" id="SSF46689">
    <property type="entry name" value="Homeodomain-like"/>
    <property type="match status" value="2"/>
</dbReference>
<dbReference type="InterPro" id="IPR018060">
    <property type="entry name" value="HTH_AraC"/>
</dbReference>
<dbReference type="PANTHER" id="PTHR43280:SF2">
    <property type="entry name" value="HTH-TYPE TRANSCRIPTIONAL REGULATOR EXSA"/>
    <property type="match status" value="1"/>
</dbReference>
<dbReference type="PRINTS" id="PR00032">
    <property type="entry name" value="HTHARAC"/>
</dbReference>
<dbReference type="InterPro" id="IPR037923">
    <property type="entry name" value="HTH-like"/>
</dbReference>
<dbReference type="GO" id="GO:0003700">
    <property type="term" value="F:DNA-binding transcription factor activity"/>
    <property type="evidence" value="ECO:0007669"/>
    <property type="project" value="InterPro"/>
</dbReference>
<proteinExistence type="predicted"/>
<keyword evidence="2" id="KW-0238">DNA-binding</keyword>
<evidence type="ECO:0000313" key="5">
    <source>
        <dbReference type="EMBL" id="RAV20760.1"/>
    </source>
</evidence>
<evidence type="ECO:0000256" key="1">
    <source>
        <dbReference type="ARBA" id="ARBA00023015"/>
    </source>
</evidence>
<keyword evidence="6" id="KW-1185">Reference proteome</keyword>
<dbReference type="Gene3D" id="1.10.10.60">
    <property type="entry name" value="Homeodomain-like"/>
    <property type="match status" value="2"/>
</dbReference>
<gene>
    <name evidence="5" type="ORF">DQG23_14770</name>
</gene>
<dbReference type="EMBL" id="QMFB01000007">
    <property type="protein sequence ID" value="RAV20760.1"/>
    <property type="molecule type" value="Genomic_DNA"/>
</dbReference>
<name>A0A329MMC6_9BACL</name>
<dbReference type="Proteomes" id="UP000250369">
    <property type="component" value="Unassembled WGS sequence"/>
</dbReference>
<evidence type="ECO:0000256" key="3">
    <source>
        <dbReference type="ARBA" id="ARBA00023163"/>
    </source>
</evidence>